<protein>
    <submittedName>
        <fullName evidence="2">Uncharacterized protein</fullName>
    </submittedName>
</protein>
<gene>
    <name evidence="2" type="ORF">B9Z19DRAFT_1063416</name>
</gene>
<dbReference type="Proteomes" id="UP000244722">
    <property type="component" value="Unassembled WGS sequence"/>
</dbReference>
<dbReference type="AlphaFoldDB" id="A0A2T6ZYD2"/>
<organism evidence="2 3">
    <name type="scientific">Tuber borchii</name>
    <name type="common">White truffle</name>
    <dbReference type="NCBI Taxonomy" id="42251"/>
    <lineage>
        <taxon>Eukaryota</taxon>
        <taxon>Fungi</taxon>
        <taxon>Dikarya</taxon>
        <taxon>Ascomycota</taxon>
        <taxon>Pezizomycotina</taxon>
        <taxon>Pezizomycetes</taxon>
        <taxon>Pezizales</taxon>
        <taxon>Tuberaceae</taxon>
        <taxon>Tuber</taxon>
    </lineage>
</organism>
<sequence>MREEEESGARGHSTQRRAISLEIEEVVGSNPPAPCSQESTSTPSAPYTQAQHRDVQKVLREMPWLLDYMIDNGLAAALRSGFDGAQDASPSCLPVICDEHPVSPTVAPIDAHVQTTPERGTEHADPMTELAAPMTYLAPRPSTTPGAGSAPSNTQSPSPQLRRSKRRGAGPK</sequence>
<comment type="caution">
    <text evidence="2">The sequence shown here is derived from an EMBL/GenBank/DDBJ whole genome shotgun (WGS) entry which is preliminary data.</text>
</comment>
<proteinExistence type="predicted"/>
<evidence type="ECO:0000313" key="2">
    <source>
        <dbReference type="EMBL" id="PUU80497.1"/>
    </source>
</evidence>
<feature type="compositionally biased region" description="Polar residues" evidence="1">
    <location>
        <begin position="141"/>
        <end position="161"/>
    </location>
</feature>
<dbReference type="EMBL" id="NESQ01000063">
    <property type="protein sequence ID" value="PUU80497.1"/>
    <property type="molecule type" value="Genomic_DNA"/>
</dbReference>
<reference evidence="2 3" key="1">
    <citation type="submission" date="2017-04" db="EMBL/GenBank/DDBJ databases">
        <title>Draft genome sequence of Tuber borchii Vittad., a whitish edible truffle.</title>
        <authorList>
            <consortium name="DOE Joint Genome Institute"/>
            <person name="Murat C."/>
            <person name="Kuo A."/>
            <person name="Barry K.W."/>
            <person name="Clum A."/>
            <person name="Dockter R.B."/>
            <person name="Fauchery L."/>
            <person name="Iotti M."/>
            <person name="Kohler A."/>
            <person name="Labutti K."/>
            <person name="Lindquist E.A."/>
            <person name="Lipzen A."/>
            <person name="Ohm R.A."/>
            <person name="Wang M."/>
            <person name="Grigoriev I.V."/>
            <person name="Zambonelli A."/>
            <person name="Martin F.M."/>
        </authorList>
    </citation>
    <scope>NUCLEOTIDE SEQUENCE [LARGE SCALE GENOMIC DNA]</scope>
    <source>
        <strain evidence="2 3">Tbo3840</strain>
    </source>
</reference>
<evidence type="ECO:0000313" key="3">
    <source>
        <dbReference type="Proteomes" id="UP000244722"/>
    </source>
</evidence>
<accession>A0A2T6ZYD2</accession>
<feature type="region of interest" description="Disordered" evidence="1">
    <location>
        <begin position="1"/>
        <end position="51"/>
    </location>
</feature>
<feature type="compositionally biased region" description="Basic residues" evidence="1">
    <location>
        <begin position="162"/>
        <end position="172"/>
    </location>
</feature>
<evidence type="ECO:0000256" key="1">
    <source>
        <dbReference type="SAM" id="MobiDB-lite"/>
    </source>
</evidence>
<feature type="compositionally biased region" description="Polar residues" evidence="1">
    <location>
        <begin position="36"/>
        <end position="50"/>
    </location>
</feature>
<feature type="region of interest" description="Disordered" evidence="1">
    <location>
        <begin position="136"/>
        <end position="172"/>
    </location>
</feature>
<name>A0A2T6ZYD2_TUBBO</name>
<keyword evidence="3" id="KW-1185">Reference proteome</keyword>